<comment type="similarity">
    <text evidence="7">Belongs to the NAGSA dehydrogenase family. Type 1 subfamily.</text>
</comment>
<evidence type="ECO:0000256" key="6">
    <source>
        <dbReference type="ARBA" id="ARBA00050557"/>
    </source>
</evidence>
<dbReference type="NCBIfam" id="TIGR01850">
    <property type="entry name" value="argC"/>
    <property type="match status" value="1"/>
</dbReference>
<evidence type="ECO:0000256" key="3">
    <source>
        <dbReference type="ARBA" id="ARBA00022605"/>
    </source>
</evidence>
<evidence type="ECO:0000259" key="9">
    <source>
        <dbReference type="SMART" id="SM00859"/>
    </source>
</evidence>
<name>A0A7C2TGD4_9BACT</name>
<evidence type="ECO:0000256" key="1">
    <source>
        <dbReference type="ARBA" id="ARBA00004862"/>
    </source>
</evidence>
<keyword evidence="4 7" id="KW-0521">NADP</keyword>
<dbReference type="Gene3D" id="3.40.50.720">
    <property type="entry name" value="NAD(P)-binding Rossmann-like Domain"/>
    <property type="match status" value="1"/>
</dbReference>
<dbReference type="CDD" id="cd23934">
    <property type="entry name" value="AGPR_1_C"/>
    <property type="match status" value="1"/>
</dbReference>
<dbReference type="InterPro" id="IPR050085">
    <property type="entry name" value="AGPR"/>
</dbReference>
<feature type="active site" evidence="7 8">
    <location>
        <position position="149"/>
    </location>
</feature>
<dbReference type="FunFam" id="3.30.360.10:FF:000014">
    <property type="entry name" value="N-acetyl-gamma-glutamyl-phosphate reductase"/>
    <property type="match status" value="1"/>
</dbReference>
<keyword evidence="5 7" id="KW-0560">Oxidoreductase</keyword>
<evidence type="ECO:0000256" key="8">
    <source>
        <dbReference type="PROSITE-ProRule" id="PRU10010"/>
    </source>
</evidence>
<dbReference type="GO" id="GO:0005737">
    <property type="term" value="C:cytoplasm"/>
    <property type="evidence" value="ECO:0007669"/>
    <property type="project" value="UniProtKB-SubCell"/>
</dbReference>
<gene>
    <name evidence="7" type="primary">argC</name>
    <name evidence="10" type="ORF">ENN98_01325</name>
</gene>
<dbReference type="PANTHER" id="PTHR32338:SF10">
    <property type="entry name" value="N-ACETYL-GAMMA-GLUTAMYL-PHOSPHATE REDUCTASE, CHLOROPLASTIC-RELATED"/>
    <property type="match status" value="1"/>
</dbReference>
<evidence type="ECO:0000313" key="10">
    <source>
        <dbReference type="EMBL" id="HET97348.1"/>
    </source>
</evidence>
<comment type="catalytic activity">
    <reaction evidence="6 7">
        <text>N-acetyl-L-glutamate 5-semialdehyde + phosphate + NADP(+) = N-acetyl-L-glutamyl 5-phosphate + NADPH + H(+)</text>
        <dbReference type="Rhea" id="RHEA:21588"/>
        <dbReference type="ChEBI" id="CHEBI:15378"/>
        <dbReference type="ChEBI" id="CHEBI:29123"/>
        <dbReference type="ChEBI" id="CHEBI:43474"/>
        <dbReference type="ChEBI" id="CHEBI:57783"/>
        <dbReference type="ChEBI" id="CHEBI:57936"/>
        <dbReference type="ChEBI" id="CHEBI:58349"/>
        <dbReference type="EC" id="1.2.1.38"/>
    </reaction>
</comment>
<dbReference type="SMART" id="SM00859">
    <property type="entry name" value="Semialdhyde_dh"/>
    <property type="match status" value="1"/>
</dbReference>
<dbReference type="GO" id="GO:0070401">
    <property type="term" value="F:NADP+ binding"/>
    <property type="evidence" value="ECO:0007669"/>
    <property type="project" value="InterPro"/>
</dbReference>
<dbReference type="EMBL" id="DSDS01000031">
    <property type="protein sequence ID" value="HET97348.1"/>
    <property type="molecule type" value="Genomic_DNA"/>
</dbReference>
<dbReference type="HAMAP" id="MF_00150">
    <property type="entry name" value="ArgC_type1"/>
    <property type="match status" value="1"/>
</dbReference>
<accession>A0A7C2TGD4</accession>
<dbReference type="GO" id="GO:0051287">
    <property type="term" value="F:NAD binding"/>
    <property type="evidence" value="ECO:0007669"/>
    <property type="project" value="InterPro"/>
</dbReference>
<dbReference type="Gene3D" id="3.30.360.10">
    <property type="entry name" value="Dihydrodipicolinate Reductase, domain 2"/>
    <property type="match status" value="1"/>
</dbReference>
<sequence>MIKVGIIGASGYTGAELVRLLVNHPQVELTLATSRQYAGKALAQVFPHLAGRTGLVCEDPTGLDPAGRADLFFTAVPHQTAMSVVPGLLATGAKVIDLSADFRLHQRQVYEQWYQPHSAPELLAEAVYGLPELHREAIAKARLVANPGCYPTTVLLALAPLLKARCIDPDSLVIDAKSGTSGAGRAAAVGTLYCEVTDGFRAYKVAEHRHTPEIEQELGLLCGRSLAVSFTPHLVPMSRGMLSTIYAQLTVKIDQAALSKLLTDFYAGEPFVRVLPDGQLPATQYVRGSNFCDLALRLDSRTGRVIVLSAIDNLVKGAAGQAVQNLNLLCGFPEEQGLQLVPLFP</sequence>
<dbReference type="InterPro" id="IPR036291">
    <property type="entry name" value="NAD(P)-bd_dom_sf"/>
</dbReference>
<dbReference type="SUPFAM" id="SSF55347">
    <property type="entry name" value="Glyceraldehyde-3-phosphate dehydrogenase-like, C-terminal domain"/>
    <property type="match status" value="1"/>
</dbReference>
<dbReference type="Proteomes" id="UP000885986">
    <property type="component" value="Unassembled WGS sequence"/>
</dbReference>
<proteinExistence type="inferred from homology"/>
<dbReference type="EC" id="1.2.1.38" evidence="7"/>
<reference evidence="10" key="1">
    <citation type="journal article" date="2020" name="mSystems">
        <title>Genome- and Community-Level Interaction Insights into Carbon Utilization and Element Cycling Functions of Hydrothermarchaeota in Hydrothermal Sediment.</title>
        <authorList>
            <person name="Zhou Z."/>
            <person name="Liu Y."/>
            <person name="Xu W."/>
            <person name="Pan J."/>
            <person name="Luo Z.H."/>
            <person name="Li M."/>
        </authorList>
    </citation>
    <scope>NUCLEOTIDE SEQUENCE [LARGE SCALE GENOMIC DNA]</scope>
    <source>
        <strain evidence="10">SpSt-1224</strain>
    </source>
</reference>
<dbReference type="UniPathway" id="UPA00068">
    <property type="reaction ID" value="UER00108"/>
</dbReference>
<protein>
    <recommendedName>
        <fullName evidence="7">N-acetyl-gamma-glutamyl-phosphate reductase</fullName>
        <shortName evidence="7">AGPR</shortName>
        <ecNumber evidence="7">1.2.1.38</ecNumber>
    </recommendedName>
    <alternativeName>
        <fullName evidence="7">N-acetyl-glutamate semialdehyde dehydrogenase</fullName>
        <shortName evidence="7">NAGSA dehydrogenase</shortName>
    </alternativeName>
</protein>
<feature type="domain" description="Semialdehyde dehydrogenase NAD-binding" evidence="9">
    <location>
        <begin position="3"/>
        <end position="141"/>
    </location>
</feature>
<keyword evidence="3 7" id="KW-0028">Amino-acid biosynthesis</keyword>
<dbReference type="Pfam" id="PF22698">
    <property type="entry name" value="Semialdhyde_dhC_1"/>
    <property type="match status" value="1"/>
</dbReference>
<comment type="subcellular location">
    <subcellularLocation>
        <location evidence="7">Cytoplasm</location>
    </subcellularLocation>
</comment>
<dbReference type="Pfam" id="PF01118">
    <property type="entry name" value="Semialdhyde_dh"/>
    <property type="match status" value="1"/>
</dbReference>
<dbReference type="InterPro" id="IPR000534">
    <property type="entry name" value="Semialdehyde_DH_NAD-bd"/>
</dbReference>
<keyword evidence="7" id="KW-0963">Cytoplasm</keyword>
<organism evidence="10">
    <name type="scientific">Desulfurivibrio alkaliphilus</name>
    <dbReference type="NCBI Taxonomy" id="427923"/>
    <lineage>
        <taxon>Bacteria</taxon>
        <taxon>Pseudomonadati</taxon>
        <taxon>Thermodesulfobacteriota</taxon>
        <taxon>Desulfobulbia</taxon>
        <taxon>Desulfobulbales</taxon>
        <taxon>Desulfobulbaceae</taxon>
        <taxon>Desulfurivibrio</taxon>
    </lineage>
</organism>
<evidence type="ECO:0000256" key="4">
    <source>
        <dbReference type="ARBA" id="ARBA00022857"/>
    </source>
</evidence>
<dbReference type="InterPro" id="IPR023013">
    <property type="entry name" value="AGPR_AS"/>
</dbReference>
<dbReference type="PROSITE" id="PS01224">
    <property type="entry name" value="ARGC"/>
    <property type="match status" value="1"/>
</dbReference>
<dbReference type="AlphaFoldDB" id="A0A7C2TGD4"/>
<evidence type="ECO:0000256" key="7">
    <source>
        <dbReference type="HAMAP-Rule" id="MF_00150"/>
    </source>
</evidence>
<dbReference type="GO" id="GO:0003942">
    <property type="term" value="F:N-acetyl-gamma-glutamyl-phosphate reductase activity"/>
    <property type="evidence" value="ECO:0007669"/>
    <property type="project" value="UniProtKB-UniRule"/>
</dbReference>
<evidence type="ECO:0000256" key="5">
    <source>
        <dbReference type="ARBA" id="ARBA00023002"/>
    </source>
</evidence>
<dbReference type="SUPFAM" id="SSF51735">
    <property type="entry name" value="NAD(P)-binding Rossmann-fold domains"/>
    <property type="match status" value="1"/>
</dbReference>
<dbReference type="PANTHER" id="PTHR32338">
    <property type="entry name" value="N-ACETYL-GAMMA-GLUTAMYL-PHOSPHATE REDUCTASE, CHLOROPLASTIC-RELATED-RELATED"/>
    <property type="match status" value="1"/>
</dbReference>
<keyword evidence="2 7" id="KW-0055">Arginine biosynthesis</keyword>
<evidence type="ECO:0000256" key="2">
    <source>
        <dbReference type="ARBA" id="ARBA00022571"/>
    </source>
</evidence>
<comment type="pathway">
    <text evidence="1 7">Amino-acid biosynthesis; L-arginine biosynthesis; N(2)-acetyl-L-ornithine from L-glutamate: step 3/4.</text>
</comment>
<comment type="function">
    <text evidence="7">Catalyzes the NADPH-dependent reduction of N-acetyl-5-glutamyl phosphate to yield N-acetyl-L-glutamate 5-semialdehyde.</text>
</comment>
<comment type="caution">
    <text evidence="10">The sequence shown here is derived from an EMBL/GenBank/DDBJ whole genome shotgun (WGS) entry which is preliminary data.</text>
</comment>
<dbReference type="GO" id="GO:0006526">
    <property type="term" value="P:L-arginine biosynthetic process"/>
    <property type="evidence" value="ECO:0007669"/>
    <property type="project" value="UniProtKB-UniRule"/>
</dbReference>
<dbReference type="InterPro" id="IPR000706">
    <property type="entry name" value="AGPR_type-1"/>
</dbReference>
<dbReference type="CDD" id="cd17895">
    <property type="entry name" value="AGPR_1_N"/>
    <property type="match status" value="1"/>
</dbReference>
<dbReference type="InterPro" id="IPR058924">
    <property type="entry name" value="AGPR_dimerisation_dom"/>
</dbReference>